<dbReference type="OrthoDB" id="10291633at2759"/>
<evidence type="ECO:0000313" key="3">
    <source>
        <dbReference type="Proteomes" id="UP000435112"/>
    </source>
</evidence>
<feature type="signal peptide" evidence="1">
    <location>
        <begin position="1"/>
        <end position="22"/>
    </location>
</feature>
<protein>
    <recommendedName>
        <fullName evidence="4">Secreted protein</fullName>
    </recommendedName>
</protein>
<proteinExistence type="predicted"/>
<evidence type="ECO:0000256" key="1">
    <source>
        <dbReference type="SAM" id="SignalP"/>
    </source>
</evidence>
<organism evidence="2 3">
    <name type="scientific">Phytophthora rubi</name>
    <dbReference type="NCBI Taxonomy" id="129364"/>
    <lineage>
        <taxon>Eukaryota</taxon>
        <taxon>Sar</taxon>
        <taxon>Stramenopiles</taxon>
        <taxon>Oomycota</taxon>
        <taxon>Peronosporomycetes</taxon>
        <taxon>Peronosporales</taxon>
        <taxon>Peronosporaceae</taxon>
        <taxon>Phytophthora</taxon>
    </lineage>
</organism>
<feature type="chain" id="PRO_5025504939" description="Secreted protein" evidence="1">
    <location>
        <begin position="23"/>
        <end position="75"/>
    </location>
</feature>
<comment type="caution">
    <text evidence="2">The sequence shown here is derived from an EMBL/GenBank/DDBJ whole genome shotgun (WGS) entry which is preliminary data.</text>
</comment>
<dbReference type="EMBL" id="QXFU01000993">
    <property type="protein sequence ID" value="KAE9013969.1"/>
    <property type="molecule type" value="Genomic_DNA"/>
</dbReference>
<evidence type="ECO:0000313" key="2">
    <source>
        <dbReference type="EMBL" id="KAE9013969.1"/>
    </source>
</evidence>
<accession>A0A6A3L4L9</accession>
<dbReference type="AlphaFoldDB" id="A0A6A3L4L9"/>
<sequence>MPTSRLLCVICAATTRFGSVCCWHSSAAAWTALPDCSSSSGRNQRRSRKPWTRRPKSMIQLIMWLRAWRTSGKPS</sequence>
<keyword evidence="1" id="KW-0732">Signal</keyword>
<gene>
    <name evidence="2" type="ORF">PR002_g14364</name>
</gene>
<name>A0A6A3L4L9_9STRA</name>
<dbReference type="Proteomes" id="UP000435112">
    <property type="component" value="Unassembled WGS sequence"/>
</dbReference>
<evidence type="ECO:0008006" key="4">
    <source>
        <dbReference type="Google" id="ProtNLM"/>
    </source>
</evidence>
<reference evidence="2 3" key="1">
    <citation type="submission" date="2018-09" db="EMBL/GenBank/DDBJ databases">
        <title>Genomic investigation of the strawberry pathogen Phytophthora fragariae indicates pathogenicity is determined by transcriptional variation in three key races.</title>
        <authorList>
            <person name="Adams T.M."/>
            <person name="Armitage A.D."/>
            <person name="Sobczyk M.K."/>
            <person name="Bates H.J."/>
            <person name="Dunwell J.M."/>
            <person name="Nellist C.F."/>
            <person name="Harrison R.J."/>
        </authorList>
    </citation>
    <scope>NUCLEOTIDE SEQUENCE [LARGE SCALE GENOMIC DNA]</scope>
    <source>
        <strain evidence="2 3">SCRP324</strain>
    </source>
</reference>